<dbReference type="GeneID" id="77011580"/>
<dbReference type="PATRIC" id="fig|44252.3.peg.1286"/>
<evidence type="ECO:0000313" key="1">
    <source>
        <dbReference type="EMBL" id="KFN10613.1"/>
    </source>
</evidence>
<organism evidence="1 2">
    <name type="scientific">Paenibacillus macerans</name>
    <name type="common">Bacillus macerans</name>
    <dbReference type="NCBI Taxonomy" id="44252"/>
    <lineage>
        <taxon>Bacteria</taxon>
        <taxon>Bacillati</taxon>
        <taxon>Bacillota</taxon>
        <taxon>Bacilli</taxon>
        <taxon>Bacillales</taxon>
        <taxon>Paenibacillaceae</taxon>
        <taxon>Paenibacillus</taxon>
    </lineage>
</organism>
<dbReference type="EMBL" id="JMQA01000018">
    <property type="protein sequence ID" value="KFN10613.1"/>
    <property type="molecule type" value="Genomic_DNA"/>
</dbReference>
<dbReference type="Gene3D" id="3.30.420.40">
    <property type="match status" value="2"/>
</dbReference>
<dbReference type="SUPFAM" id="SSF53067">
    <property type="entry name" value="Actin-like ATPase domain"/>
    <property type="match status" value="2"/>
</dbReference>
<dbReference type="RefSeq" id="WP_036619868.1">
    <property type="nucleotide sequence ID" value="NZ_JAKOBR010000004.1"/>
</dbReference>
<dbReference type="STRING" id="44252.DJ90_824"/>
<dbReference type="HOGENOM" id="CLU_331729_0_0_9"/>
<reference evidence="1 2" key="1">
    <citation type="submission" date="2014-04" db="EMBL/GenBank/DDBJ databases">
        <authorList>
            <person name="Bishop-Lilly K.A."/>
            <person name="Broomall S.M."/>
            <person name="Chain P.S."/>
            <person name="Chertkov O."/>
            <person name="Coyne S.R."/>
            <person name="Daligault H.E."/>
            <person name="Davenport K.W."/>
            <person name="Erkkila T."/>
            <person name="Frey K.G."/>
            <person name="Gibbons H.S."/>
            <person name="Gu W."/>
            <person name="Jaissle J."/>
            <person name="Johnson S.L."/>
            <person name="Koroleva G.I."/>
            <person name="Ladner J.T."/>
            <person name="Lo C.-C."/>
            <person name="Minogue T.D."/>
            <person name="Munk C."/>
            <person name="Palacios G.F."/>
            <person name="Redden C.L."/>
            <person name="Rosenzweig C.N."/>
            <person name="Scholz M.B."/>
            <person name="Teshima H."/>
            <person name="Xu Y."/>
        </authorList>
    </citation>
    <scope>NUCLEOTIDE SEQUENCE [LARGE SCALE GENOMIC DNA]</scope>
    <source>
        <strain evidence="1 2">8244</strain>
    </source>
</reference>
<dbReference type="Proteomes" id="UP000029278">
    <property type="component" value="Unassembled WGS sequence"/>
</dbReference>
<dbReference type="OrthoDB" id="9760742at2"/>
<protein>
    <recommendedName>
        <fullName evidence="3">Molecular chaperone</fullName>
    </recommendedName>
</protein>
<accession>A0A090ZJR2</accession>
<dbReference type="AlphaFoldDB" id="A0A090ZJR2"/>
<evidence type="ECO:0000313" key="2">
    <source>
        <dbReference type="Proteomes" id="UP000029278"/>
    </source>
</evidence>
<sequence length="896" mass="102600">MRGFKLYTDSAGRERGRGQARYTREELTEMTTFQLRNICYRERLVEGLSQRLDREETIRIILKYLGAEEHLLIGPRCEGGIERVQTAMRKYMQAPLQGDGGIRVPARIVLYPGIAVERADGYEVKAPAGYAESNVLLVNDRMELCGIFHLRRDEERPGGYYLAAHHDGEWRRTANRQYSLLFLRRQDSDYVYKTYYQERELPPTHIHYYKIPLADLEICELQVTDAVLAIDFGTCNTTAGAYLYPGYTQFPSGPDPLNGQIRLGEINFVKFPDPDSPERTEALPTAVGVADCSDPDRVKYVFGHEALQSGRRSSFGSRASVFQGLKRWVNDYGKTVEVMDGEGNTAFVTRSDLLSAYLKYVIRMAEHQFKCKFKHLHFTAPVKMKTPYLDMFAELLPDYRIERKNALDEGMAVLYNTIADGIERNIFDEGAEYKALVIDCGGGTTDLSSCAFRVEDGHMSYRIAIEATYENGDTHFGGNNITYRIMQFLKIVFADYYTGKKGMTDIDTLIAFPGNDLFREVDERGVDAVYAELERRYKEAEAVIPTAFAMYENRSREEYMRVRSNFYFLWDIAEEMKEQFFRKTGVLMNRFQAEHGVSASDGHGLRYGGRTALPQGDGVLEMTRVERWFLSVFRSGDLKDEYEIPDVVFNIQEITQLIKADIYEVVRRFLEDFYRAGALGEYSIIKLTGQSCRIDVFREALKEFVPGRSIEFRQKPAEGRVPELKLACLRGAIRYLNARKAGEIEASITTRSAVIPYTVSAFTHNRREVELISSLRRSDSAPGAISRPSDVVQLDLFLRGSDGTLRQQYSYNNRSQDYKPVLYEDIRAQYGERIPQDDTDSIVNGETKFFVFADDNHWGFHVLPVARRDEGLFLGRKALFPFETDSSELDFFDGMK</sequence>
<dbReference type="InterPro" id="IPR043129">
    <property type="entry name" value="ATPase_NBD"/>
</dbReference>
<keyword evidence="2" id="KW-1185">Reference proteome</keyword>
<gene>
    <name evidence="1" type="ORF">DJ90_824</name>
</gene>
<dbReference type="Gene3D" id="3.90.640.10">
    <property type="entry name" value="Actin, Chain A, domain 4"/>
    <property type="match status" value="1"/>
</dbReference>
<evidence type="ECO:0008006" key="3">
    <source>
        <dbReference type="Google" id="ProtNLM"/>
    </source>
</evidence>
<comment type="caution">
    <text evidence="1">The sequence shown here is derived from an EMBL/GenBank/DDBJ whole genome shotgun (WGS) entry which is preliminary data.</text>
</comment>
<name>A0A090ZJR2_PAEMA</name>
<proteinExistence type="predicted"/>